<evidence type="ECO:0000256" key="9">
    <source>
        <dbReference type="ARBA" id="ARBA00023139"/>
    </source>
</evidence>
<keyword evidence="5 12" id="KW-0732">Signal</keyword>
<keyword evidence="4 12" id="KW-0812">Transmembrane</keyword>
<evidence type="ECO:0000256" key="11">
    <source>
        <dbReference type="ARBA" id="ARBA00023288"/>
    </source>
</evidence>
<comment type="function">
    <text evidence="12">Required for the insertion and/or proper folding and/or complex formation of integral membrane proteins into the membrane. Involved in integration of membrane proteins that insert both dependently and independently of the Sec translocase complex, as well as at least some lipoproteins.</text>
</comment>
<dbReference type="PROSITE" id="PS51257">
    <property type="entry name" value="PROKAR_LIPOPROTEIN"/>
    <property type="match status" value="1"/>
</dbReference>
<dbReference type="PANTHER" id="PTHR12428:SF65">
    <property type="entry name" value="CYTOCHROME C OXIDASE ASSEMBLY PROTEIN COX18, MITOCHONDRIAL"/>
    <property type="match status" value="1"/>
</dbReference>
<keyword evidence="7 12" id="KW-1133">Transmembrane helix</keyword>
<evidence type="ECO:0000256" key="3">
    <source>
        <dbReference type="ARBA" id="ARBA00022475"/>
    </source>
</evidence>
<feature type="domain" description="Membrane insertase YidC/Oxa/ALB C-terminal" evidence="14">
    <location>
        <begin position="62"/>
        <end position="236"/>
    </location>
</feature>
<keyword evidence="8 12" id="KW-0472">Membrane</keyword>
<dbReference type="EMBL" id="VDCQ01000066">
    <property type="protein sequence ID" value="TNJ62079.1"/>
    <property type="molecule type" value="Genomic_DNA"/>
</dbReference>
<dbReference type="NCBIfam" id="TIGR03592">
    <property type="entry name" value="yidC_oxa1_cterm"/>
    <property type="match status" value="1"/>
</dbReference>
<feature type="transmembrane region" description="Helical" evidence="12">
    <location>
        <begin position="127"/>
        <end position="149"/>
    </location>
</feature>
<dbReference type="InterPro" id="IPR001708">
    <property type="entry name" value="YidC/ALB3/OXA1/COX18"/>
</dbReference>
<keyword evidence="6 12" id="KW-0653">Protein transport</keyword>
<dbReference type="InterPro" id="IPR047196">
    <property type="entry name" value="YidC_ALB_C"/>
</dbReference>
<dbReference type="GO" id="GO:0032977">
    <property type="term" value="F:membrane insertase activity"/>
    <property type="evidence" value="ECO:0007669"/>
    <property type="project" value="InterPro"/>
</dbReference>
<keyword evidence="3 12" id="KW-1003">Cell membrane</keyword>
<reference evidence="15 16" key="1">
    <citation type="submission" date="2019-05" db="EMBL/GenBank/DDBJ databases">
        <title>We sequenced the genome of Paenibacillus hemerocallicola KCTC 33185 for further insight into its adaptation and study the phylogeny of Paenibacillus.</title>
        <authorList>
            <person name="Narsing Rao M.P."/>
        </authorList>
    </citation>
    <scope>NUCLEOTIDE SEQUENCE [LARGE SCALE GENOMIC DNA]</scope>
    <source>
        <strain evidence="15 16">KCTC 33185</strain>
    </source>
</reference>
<name>A0A5C4T1U3_9BACL</name>
<evidence type="ECO:0000256" key="6">
    <source>
        <dbReference type="ARBA" id="ARBA00022927"/>
    </source>
</evidence>
<keyword evidence="9" id="KW-0564">Palmitate</keyword>
<gene>
    <name evidence="12 15" type="primary">yidC</name>
    <name evidence="15" type="ORF">FE784_32700</name>
</gene>
<feature type="transmembrane region" description="Helical" evidence="12">
    <location>
        <begin position="199"/>
        <end position="224"/>
    </location>
</feature>
<evidence type="ECO:0000256" key="5">
    <source>
        <dbReference type="ARBA" id="ARBA00022729"/>
    </source>
</evidence>
<keyword evidence="16" id="KW-1185">Reference proteome</keyword>
<proteinExistence type="inferred from homology"/>
<evidence type="ECO:0000256" key="7">
    <source>
        <dbReference type="ARBA" id="ARBA00022989"/>
    </source>
</evidence>
<dbReference type="InterPro" id="IPR028055">
    <property type="entry name" value="YidC/Oxa/ALB_C"/>
</dbReference>
<dbReference type="GO" id="GO:0015031">
    <property type="term" value="P:protein transport"/>
    <property type="evidence" value="ECO:0007669"/>
    <property type="project" value="UniProtKB-KW"/>
</dbReference>
<comment type="similarity">
    <text evidence="12">Belongs to the OXA1/ALB3/YidC family. Type 2 subfamily.</text>
</comment>
<dbReference type="Proteomes" id="UP000307943">
    <property type="component" value="Unassembled WGS sequence"/>
</dbReference>
<dbReference type="GO" id="GO:0051205">
    <property type="term" value="P:protein insertion into membrane"/>
    <property type="evidence" value="ECO:0007669"/>
    <property type="project" value="TreeGrafter"/>
</dbReference>
<dbReference type="InterPro" id="IPR023060">
    <property type="entry name" value="YidC/YidC1/YidC2_Firmicutes"/>
</dbReference>
<dbReference type="OrthoDB" id="9780552at2"/>
<keyword evidence="11 12" id="KW-0449">Lipoprotein</keyword>
<evidence type="ECO:0000256" key="12">
    <source>
        <dbReference type="HAMAP-Rule" id="MF_01811"/>
    </source>
</evidence>
<evidence type="ECO:0000313" key="16">
    <source>
        <dbReference type="Proteomes" id="UP000307943"/>
    </source>
</evidence>
<dbReference type="AlphaFoldDB" id="A0A5C4T1U3"/>
<comment type="caution">
    <text evidence="15">The sequence shown here is derived from an EMBL/GenBank/DDBJ whole genome shotgun (WGS) entry which is preliminary data.</text>
</comment>
<evidence type="ECO:0000256" key="8">
    <source>
        <dbReference type="ARBA" id="ARBA00023136"/>
    </source>
</evidence>
<evidence type="ECO:0000256" key="4">
    <source>
        <dbReference type="ARBA" id="ARBA00022692"/>
    </source>
</evidence>
<dbReference type="GO" id="GO:0005886">
    <property type="term" value="C:plasma membrane"/>
    <property type="evidence" value="ECO:0007669"/>
    <property type="project" value="UniProtKB-SubCell"/>
</dbReference>
<evidence type="ECO:0000259" key="14">
    <source>
        <dbReference type="Pfam" id="PF02096"/>
    </source>
</evidence>
<organism evidence="15 16">
    <name type="scientific">Paenibacillus hemerocallicola</name>
    <dbReference type="NCBI Taxonomy" id="1172614"/>
    <lineage>
        <taxon>Bacteria</taxon>
        <taxon>Bacillati</taxon>
        <taxon>Bacillota</taxon>
        <taxon>Bacilli</taxon>
        <taxon>Bacillales</taxon>
        <taxon>Paenibacillaceae</taxon>
        <taxon>Paenibacillus</taxon>
    </lineage>
</organism>
<evidence type="ECO:0000256" key="10">
    <source>
        <dbReference type="ARBA" id="ARBA00023186"/>
    </source>
</evidence>
<dbReference type="HAMAP" id="MF_01811">
    <property type="entry name" value="YidC_type2"/>
    <property type="match status" value="1"/>
</dbReference>
<feature type="transmembrane region" description="Helical" evidence="12">
    <location>
        <begin position="61"/>
        <end position="82"/>
    </location>
</feature>
<feature type="signal peptide" evidence="13">
    <location>
        <begin position="1"/>
        <end position="29"/>
    </location>
</feature>
<protein>
    <recommendedName>
        <fullName evidence="12">Membrane protein insertase YidC</fullName>
    </recommendedName>
    <alternativeName>
        <fullName evidence="12">Foldase YidC</fullName>
    </alternativeName>
    <alternativeName>
        <fullName evidence="12">Membrane integrase YidC</fullName>
    </alternativeName>
    <alternativeName>
        <fullName evidence="12">Membrane protein YidC</fullName>
    </alternativeName>
</protein>
<evidence type="ECO:0000313" key="15">
    <source>
        <dbReference type="EMBL" id="TNJ62079.1"/>
    </source>
</evidence>
<dbReference type="PRINTS" id="PR00701">
    <property type="entry name" value="60KDINNERMP"/>
</dbReference>
<evidence type="ECO:0000256" key="13">
    <source>
        <dbReference type="SAM" id="SignalP"/>
    </source>
</evidence>
<sequence>MARRRIQLALLFTAALVILSGCSSMSAQTNPIDPANGIWDRYFVHPLSWLLNWFADLLWGQYGLSILVVTIMIRFLVLPLTLKQYRSSKAMQAIQPEMKKIKEKHKDDPKKQQEETMKLFQKNGVNPLAGCLPLIVQMPILIALYNAIVRNGEISQHNFLWMQLGTPDPYYVLPTLAAITTWAQQKVMANQMTPQMQSLMFIFPVLIFVMSMNFASALPLYWVYSNLFTVVQSYFLYGRSNQKGGLSK</sequence>
<comment type="subcellular location">
    <subcellularLocation>
        <location evidence="1 12">Cell membrane</location>
        <topology evidence="1 12">Multi-pass membrane protein</topology>
    </subcellularLocation>
</comment>
<evidence type="ECO:0000256" key="1">
    <source>
        <dbReference type="ARBA" id="ARBA00004651"/>
    </source>
</evidence>
<accession>A0A5C4T1U3</accession>
<keyword evidence="2 12" id="KW-0813">Transport</keyword>
<dbReference type="RefSeq" id="WP_139606451.1">
    <property type="nucleotide sequence ID" value="NZ_VDCQ01000066.1"/>
</dbReference>
<feature type="chain" id="PRO_5039500478" description="Membrane protein insertase YidC" evidence="13">
    <location>
        <begin position="30"/>
        <end position="248"/>
    </location>
</feature>
<dbReference type="CDD" id="cd20070">
    <property type="entry name" value="5TM_YidC_Alb3"/>
    <property type="match status" value="1"/>
</dbReference>
<evidence type="ECO:0000256" key="2">
    <source>
        <dbReference type="ARBA" id="ARBA00022448"/>
    </source>
</evidence>
<dbReference type="PANTHER" id="PTHR12428">
    <property type="entry name" value="OXA1"/>
    <property type="match status" value="1"/>
</dbReference>
<keyword evidence="10 12" id="KW-0143">Chaperone</keyword>
<dbReference type="Pfam" id="PF02096">
    <property type="entry name" value="60KD_IMP"/>
    <property type="match status" value="1"/>
</dbReference>
<feature type="transmembrane region" description="Helical" evidence="12">
    <location>
        <begin position="169"/>
        <end position="187"/>
    </location>
</feature>